<evidence type="ECO:0000256" key="1">
    <source>
        <dbReference type="SAM" id="Phobius"/>
    </source>
</evidence>
<gene>
    <name evidence="2" type="ORF">LNN31_10325</name>
</gene>
<keyword evidence="1" id="KW-1133">Transmembrane helix</keyword>
<protein>
    <submittedName>
        <fullName evidence="2">Uncharacterized protein</fullName>
    </submittedName>
</protein>
<evidence type="ECO:0000313" key="2">
    <source>
        <dbReference type="EMBL" id="UYO61181.1"/>
    </source>
</evidence>
<keyword evidence="3" id="KW-1185">Reference proteome</keyword>
<accession>A0ABY6HCA0</accession>
<feature type="transmembrane region" description="Helical" evidence="1">
    <location>
        <begin position="187"/>
        <end position="209"/>
    </location>
</feature>
<sequence length="338" mass="36755">MTNPNTHWQYPVTRHYRGITAVVTAVTGELLFTFFLLVGFGDTFWALPASGVISLMMLTLGLYGVSLSRSGRGGVTITADALIIERGRQRVVLPWSAMEPVVFGGVFQPCLKLQAGSARGVIYKALPGYPLLWGQLSTTLAQAWPSNRELRFNCHRTQHQGAIAAATLLFWTAAILLGLAIPAGQTTLLTGTVAVIFGLAGALGVGAMLRVRRSCHLDEAGITCRAWGRTTFIPVAAMQAVVLEQAMIRELAVGYRYRGEAMTTAVRYAPAALGLVVVLQLEDGNWRWDETMTGFPMERLYEELCHRYHLPGQFVIPEMAARCAGPGWFCPLASAEPG</sequence>
<organism evidence="2 3">
    <name type="scientific">Acetobacterium wieringae</name>
    <dbReference type="NCBI Taxonomy" id="52694"/>
    <lineage>
        <taxon>Bacteria</taxon>
        <taxon>Bacillati</taxon>
        <taxon>Bacillota</taxon>
        <taxon>Clostridia</taxon>
        <taxon>Eubacteriales</taxon>
        <taxon>Eubacteriaceae</taxon>
        <taxon>Acetobacterium</taxon>
    </lineage>
</organism>
<name>A0ABY6HCA0_9FIRM</name>
<dbReference type="RefSeq" id="WP_228883690.1">
    <property type="nucleotide sequence ID" value="NZ_CABIIK010000057.1"/>
</dbReference>
<dbReference type="EMBL" id="CP087994">
    <property type="protein sequence ID" value="UYO61181.1"/>
    <property type="molecule type" value="Genomic_DNA"/>
</dbReference>
<feature type="transmembrane region" description="Helical" evidence="1">
    <location>
        <begin position="18"/>
        <end position="38"/>
    </location>
</feature>
<evidence type="ECO:0000313" key="3">
    <source>
        <dbReference type="Proteomes" id="UP001163550"/>
    </source>
</evidence>
<feature type="transmembrane region" description="Helical" evidence="1">
    <location>
        <begin position="44"/>
        <end position="65"/>
    </location>
</feature>
<proteinExistence type="predicted"/>
<reference evidence="2" key="1">
    <citation type="submission" date="2021-11" db="EMBL/GenBank/DDBJ databases">
        <title>Isoprene-degrading acetogen.</title>
        <authorList>
            <person name="Yang Y."/>
            <person name="Jin H."/>
            <person name="Yan J."/>
        </authorList>
    </citation>
    <scope>NUCLEOTIDE SEQUENCE</scope>
    <source>
        <strain evidence="2">Berkeley</strain>
    </source>
</reference>
<feature type="transmembrane region" description="Helical" evidence="1">
    <location>
        <begin position="161"/>
        <end position="181"/>
    </location>
</feature>
<dbReference type="Proteomes" id="UP001163550">
    <property type="component" value="Chromosome"/>
</dbReference>
<keyword evidence="1" id="KW-0472">Membrane</keyword>
<keyword evidence="1" id="KW-0812">Transmembrane</keyword>